<dbReference type="PANTHER" id="PTHR30349">
    <property type="entry name" value="PHAGE INTEGRASE-RELATED"/>
    <property type="match status" value="1"/>
</dbReference>
<evidence type="ECO:0000259" key="4">
    <source>
        <dbReference type="PROSITE" id="PS51898"/>
    </source>
</evidence>
<name>A0A2C8FDQ9_9BACT</name>
<dbReference type="AlphaFoldDB" id="A0A2C8FDQ9"/>
<dbReference type="KEGG" id="pprf:DPRO_3679"/>
<dbReference type="InterPro" id="IPR050090">
    <property type="entry name" value="Tyrosine_recombinase_XerCD"/>
</dbReference>
<dbReference type="OrthoDB" id="9789256at2"/>
<keyword evidence="3" id="KW-0233">DNA recombination</keyword>
<dbReference type="PROSITE" id="PS51898">
    <property type="entry name" value="TYR_RECOMBINASE"/>
    <property type="match status" value="1"/>
</dbReference>
<evidence type="ECO:0000256" key="3">
    <source>
        <dbReference type="ARBA" id="ARBA00023172"/>
    </source>
</evidence>
<dbReference type="GO" id="GO:0003677">
    <property type="term" value="F:DNA binding"/>
    <property type="evidence" value="ECO:0007669"/>
    <property type="project" value="UniProtKB-KW"/>
</dbReference>
<evidence type="ECO:0000313" key="5">
    <source>
        <dbReference type="EMBL" id="SOB60595.1"/>
    </source>
</evidence>
<dbReference type="InterPro" id="IPR002104">
    <property type="entry name" value="Integrase_catalytic"/>
</dbReference>
<accession>A0A2C8FDQ9</accession>
<evidence type="ECO:0000256" key="2">
    <source>
        <dbReference type="ARBA" id="ARBA00023125"/>
    </source>
</evidence>
<dbReference type="EMBL" id="LT907975">
    <property type="protein sequence ID" value="SOB60595.1"/>
    <property type="molecule type" value="Genomic_DNA"/>
</dbReference>
<keyword evidence="2" id="KW-0238">DNA-binding</keyword>
<evidence type="ECO:0000313" key="6">
    <source>
        <dbReference type="Proteomes" id="UP000219215"/>
    </source>
</evidence>
<dbReference type="InterPro" id="IPR025269">
    <property type="entry name" value="SAM-like_dom"/>
</dbReference>
<reference evidence="6" key="1">
    <citation type="submission" date="2017-09" db="EMBL/GenBank/DDBJ databases">
        <authorList>
            <person name="Regsiter A."/>
            <person name="William W."/>
        </authorList>
    </citation>
    <scope>NUCLEOTIDE SEQUENCE [LARGE SCALE GENOMIC DNA]</scope>
    <source>
        <strain evidence="6">500-1</strain>
    </source>
</reference>
<keyword evidence="6" id="KW-1185">Reference proteome</keyword>
<proteinExistence type="inferred from homology"/>
<dbReference type="PANTHER" id="PTHR30349:SF64">
    <property type="entry name" value="PROPHAGE INTEGRASE INTD-RELATED"/>
    <property type="match status" value="1"/>
</dbReference>
<dbReference type="InterPro" id="IPR011010">
    <property type="entry name" value="DNA_brk_join_enz"/>
</dbReference>
<dbReference type="InterPro" id="IPR013762">
    <property type="entry name" value="Integrase-like_cat_sf"/>
</dbReference>
<dbReference type="Gene3D" id="1.10.443.10">
    <property type="entry name" value="Intergrase catalytic core"/>
    <property type="match status" value="1"/>
</dbReference>
<dbReference type="InterPro" id="IPR010998">
    <property type="entry name" value="Integrase_recombinase_N"/>
</dbReference>
<dbReference type="Gene3D" id="1.10.150.130">
    <property type="match status" value="1"/>
</dbReference>
<dbReference type="GO" id="GO:0015074">
    <property type="term" value="P:DNA integration"/>
    <property type="evidence" value="ECO:0007669"/>
    <property type="project" value="InterPro"/>
</dbReference>
<organism evidence="5 6">
    <name type="scientific">Pseudodesulfovibrio profundus</name>
    <dbReference type="NCBI Taxonomy" id="57320"/>
    <lineage>
        <taxon>Bacteria</taxon>
        <taxon>Pseudomonadati</taxon>
        <taxon>Thermodesulfobacteriota</taxon>
        <taxon>Desulfovibrionia</taxon>
        <taxon>Desulfovibrionales</taxon>
        <taxon>Desulfovibrionaceae</taxon>
    </lineage>
</organism>
<dbReference type="Pfam" id="PF13102">
    <property type="entry name" value="Phage_int_SAM_5"/>
    <property type="match status" value="1"/>
</dbReference>
<evidence type="ECO:0000256" key="1">
    <source>
        <dbReference type="ARBA" id="ARBA00008857"/>
    </source>
</evidence>
<feature type="domain" description="Tyr recombinase" evidence="4">
    <location>
        <begin position="168"/>
        <end position="333"/>
    </location>
</feature>
<dbReference type="CDD" id="cd00796">
    <property type="entry name" value="INT_Rci_Hp1_C"/>
    <property type="match status" value="1"/>
</dbReference>
<sequence length="346" mass="39997">MMSLSLCTRPDRPGYFIRIDGKRHSLKRYVGRTVTDKREAERVFKEIKKQYLAGKLVELKGETSKTFGEFKDEYLEWARETKTHSSYDEDRVAFKKFSQMIGDSTRIDRVTLKHVDLFVAQCLKSGNKATTINKNIRHLRAAMGKVKEWGYMRQNPIASAKEIPTEKKPPTYIDGNRISKFLAGISDIDLRRMTAAYISTGRRRNELLNLDWSDVDLQRGEYLVRKAKGHLTRWYPINAAFRAVLESIGPQNNGWVFHRWRSPHTISRYTKRELRAAGLGHLKLHSLRHTFATQFIEKGGNLRVLQDLMGHTDYTTTEIYAHVADSHLKEEADRVKLGPIDLFAAK</sequence>
<protein>
    <submittedName>
        <fullName evidence="5">Putative Integrase family protein</fullName>
    </submittedName>
</protein>
<dbReference type="SUPFAM" id="SSF56349">
    <property type="entry name" value="DNA breaking-rejoining enzymes"/>
    <property type="match status" value="1"/>
</dbReference>
<comment type="similarity">
    <text evidence="1">Belongs to the 'phage' integrase family.</text>
</comment>
<dbReference type="Pfam" id="PF00589">
    <property type="entry name" value="Phage_integrase"/>
    <property type="match status" value="1"/>
</dbReference>
<dbReference type="GO" id="GO:0006310">
    <property type="term" value="P:DNA recombination"/>
    <property type="evidence" value="ECO:0007669"/>
    <property type="project" value="UniProtKB-KW"/>
</dbReference>
<dbReference type="RefSeq" id="WP_097013293.1">
    <property type="nucleotide sequence ID" value="NZ_LT907975.1"/>
</dbReference>
<gene>
    <name evidence="5" type="ORF">DPRO_3679</name>
</gene>
<dbReference type="Proteomes" id="UP000219215">
    <property type="component" value="Chromosome DPRO"/>
</dbReference>